<feature type="transmembrane region" description="Helical" evidence="10">
    <location>
        <begin position="20"/>
        <end position="51"/>
    </location>
</feature>
<dbReference type="InterPro" id="IPR017871">
    <property type="entry name" value="ABC_transporter-like_CS"/>
</dbReference>
<keyword evidence="6" id="KW-0645">Protease</keyword>
<dbReference type="Gene3D" id="1.20.1560.10">
    <property type="entry name" value="ABC transporter type 1, transmembrane domain"/>
    <property type="match status" value="1"/>
</dbReference>
<dbReference type="PROSITE" id="PS50929">
    <property type="entry name" value="ABC_TM1F"/>
    <property type="match status" value="1"/>
</dbReference>
<dbReference type="InterPro" id="IPR003593">
    <property type="entry name" value="AAA+_ATPase"/>
</dbReference>
<dbReference type="Pfam" id="PF00005">
    <property type="entry name" value="ABC_tran"/>
    <property type="match status" value="1"/>
</dbReference>
<evidence type="ECO:0000256" key="1">
    <source>
        <dbReference type="ARBA" id="ARBA00004651"/>
    </source>
</evidence>
<dbReference type="Gene3D" id="3.40.50.300">
    <property type="entry name" value="P-loop containing nucleotide triphosphate hydrolases"/>
    <property type="match status" value="1"/>
</dbReference>
<dbReference type="GO" id="GO:0005886">
    <property type="term" value="C:plasma membrane"/>
    <property type="evidence" value="ECO:0007669"/>
    <property type="project" value="UniProtKB-SubCell"/>
</dbReference>
<dbReference type="InterPro" id="IPR036640">
    <property type="entry name" value="ABC1_TM_sf"/>
</dbReference>
<dbReference type="InterPro" id="IPR027417">
    <property type="entry name" value="P-loop_NTPase"/>
</dbReference>
<dbReference type="PROSITE" id="PS00211">
    <property type="entry name" value="ABC_TRANSPORTER_1"/>
    <property type="match status" value="1"/>
</dbReference>
<dbReference type="InterPro" id="IPR011527">
    <property type="entry name" value="ABC1_TM_dom"/>
</dbReference>
<sequence length="551" mass="61203">MRKWSNPVVMRKMLKLVTPLSGWMCMAVLLGILGFLCAIFIPVGAVLLVIVRMDSGIHLSYGALISLMIAAAVLRGVLRYGEQACNHYIAFKLLALLRDRIFGKLRTLAPARLEGQDKGNLISVITSDIELLEVFYAHTISPIMIAFLTSLLLLAGFWVIEPVFALIAALGYLYVGLWIPVRISKLGKADGDEYRKQSGDLSAYMLESLRGIDDIRQFGQGDERLSQMNYQSNKLNALGRKLKKYEGKSTSRNTMAILIFPLLLLFCGLGLHQHGMLSIERIILGTVLLFSSFGPVVALSNLSNNLLLTLASGRRVLSLLEEAPEVAELSHQKPIEMGDVTIEKVRFAYRDKWVLKDFDLKLEKGSALGIYGPSGCGKSTLLKLLMRFWSIEKGSIRIHGRDLRTINTTDLRDLESYMTQETVLFQDTIENNIKIANLTASHEQVADACQKAGLHTFIMSLPEGYQTKVAELGESLSGGERQRIGLARVFLHDSELILLDEPTSNLDALHEGMILKSLKALKGKTIVLVSHRRSTLQSTDTILNMDQGRQS</sequence>
<dbReference type="SMART" id="SM00382">
    <property type="entry name" value="AAA"/>
    <property type="match status" value="1"/>
</dbReference>
<keyword evidence="4 10" id="KW-0812">Transmembrane</keyword>
<name>A0A6N8U4Z7_9FIRM</name>
<keyword evidence="7 13" id="KW-0067">ATP-binding</keyword>
<keyword evidence="14" id="KW-1185">Reference proteome</keyword>
<evidence type="ECO:0000256" key="10">
    <source>
        <dbReference type="SAM" id="Phobius"/>
    </source>
</evidence>
<evidence type="ECO:0000256" key="6">
    <source>
        <dbReference type="ARBA" id="ARBA00022807"/>
    </source>
</evidence>
<keyword evidence="9 10" id="KW-0472">Membrane</keyword>
<feature type="transmembrane region" description="Helical" evidence="10">
    <location>
        <begin position="57"/>
        <end position="78"/>
    </location>
</feature>
<dbReference type="Pfam" id="PF00664">
    <property type="entry name" value="ABC_membrane"/>
    <property type="match status" value="1"/>
</dbReference>
<protein>
    <submittedName>
        <fullName evidence="13">ATP-binding cassette domain-containing protein</fullName>
    </submittedName>
</protein>
<dbReference type="GO" id="GO:0016887">
    <property type="term" value="F:ATP hydrolysis activity"/>
    <property type="evidence" value="ECO:0007669"/>
    <property type="project" value="InterPro"/>
</dbReference>
<evidence type="ECO:0000256" key="2">
    <source>
        <dbReference type="ARBA" id="ARBA00022448"/>
    </source>
</evidence>
<organism evidence="13 14">
    <name type="scientific">Copranaerobaculum intestinale</name>
    <dbReference type="NCBI Taxonomy" id="2692629"/>
    <lineage>
        <taxon>Bacteria</taxon>
        <taxon>Bacillati</taxon>
        <taxon>Bacillota</taxon>
        <taxon>Erysipelotrichia</taxon>
        <taxon>Erysipelotrichales</taxon>
        <taxon>Erysipelotrichaceae</taxon>
        <taxon>Copranaerobaculum</taxon>
    </lineage>
</organism>
<dbReference type="GO" id="GO:0005524">
    <property type="term" value="F:ATP binding"/>
    <property type="evidence" value="ECO:0007669"/>
    <property type="project" value="UniProtKB-KW"/>
</dbReference>
<keyword evidence="2" id="KW-0813">Transport</keyword>
<evidence type="ECO:0000256" key="9">
    <source>
        <dbReference type="ARBA" id="ARBA00023136"/>
    </source>
</evidence>
<dbReference type="GO" id="GO:0008234">
    <property type="term" value="F:cysteine-type peptidase activity"/>
    <property type="evidence" value="ECO:0007669"/>
    <property type="project" value="UniProtKB-KW"/>
</dbReference>
<gene>
    <name evidence="13" type="ORF">GSF08_00320</name>
</gene>
<keyword evidence="8 10" id="KW-1133">Transmembrane helix</keyword>
<accession>A0A6N8U4Z7</accession>
<keyword evidence="6" id="KW-0378">Hydrolase</keyword>
<evidence type="ECO:0000256" key="5">
    <source>
        <dbReference type="ARBA" id="ARBA00022741"/>
    </source>
</evidence>
<feature type="domain" description="ABC transporter" evidence="11">
    <location>
        <begin position="340"/>
        <end position="551"/>
    </location>
</feature>
<feature type="transmembrane region" description="Helical" evidence="10">
    <location>
        <begin position="135"/>
        <end position="157"/>
    </location>
</feature>
<evidence type="ECO:0000259" key="12">
    <source>
        <dbReference type="PROSITE" id="PS50929"/>
    </source>
</evidence>
<dbReference type="GO" id="GO:0015421">
    <property type="term" value="F:ABC-type oligopeptide transporter activity"/>
    <property type="evidence" value="ECO:0007669"/>
    <property type="project" value="TreeGrafter"/>
</dbReference>
<dbReference type="PROSITE" id="PS50893">
    <property type="entry name" value="ABC_TRANSPORTER_2"/>
    <property type="match status" value="1"/>
</dbReference>
<dbReference type="SUPFAM" id="SSF52540">
    <property type="entry name" value="P-loop containing nucleoside triphosphate hydrolases"/>
    <property type="match status" value="1"/>
</dbReference>
<feature type="transmembrane region" description="Helical" evidence="10">
    <location>
        <begin position="163"/>
        <end position="181"/>
    </location>
</feature>
<dbReference type="SUPFAM" id="SSF90123">
    <property type="entry name" value="ABC transporter transmembrane region"/>
    <property type="match status" value="1"/>
</dbReference>
<evidence type="ECO:0000313" key="13">
    <source>
        <dbReference type="EMBL" id="MXQ72384.1"/>
    </source>
</evidence>
<evidence type="ECO:0000313" key="14">
    <source>
        <dbReference type="Proteomes" id="UP000434036"/>
    </source>
</evidence>
<keyword evidence="3" id="KW-1003">Cell membrane</keyword>
<dbReference type="PANTHER" id="PTHR43394">
    <property type="entry name" value="ATP-DEPENDENT PERMEASE MDL1, MITOCHONDRIAL"/>
    <property type="match status" value="1"/>
</dbReference>
<keyword evidence="6" id="KW-0788">Thiol protease</keyword>
<comment type="caution">
    <text evidence="13">The sequence shown here is derived from an EMBL/GenBank/DDBJ whole genome shotgun (WGS) entry which is preliminary data.</text>
</comment>
<reference evidence="13 14" key="1">
    <citation type="submission" date="2019-12" db="EMBL/GenBank/DDBJ databases">
        <authorList>
            <person name="Yang R."/>
        </authorList>
    </citation>
    <scope>NUCLEOTIDE SEQUENCE [LARGE SCALE GENOMIC DNA]</scope>
    <source>
        <strain evidence="13 14">DONG20-135</strain>
    </source>
</reference>
<feature type="transmembrane region" description="Helical" evidence="10">
    <location>
        <begin position="253"/>
        <end position="271"/>
    </location>
</feature>
<comment type="subcellular location">
    <subcellularLocation>
        <location evidence="1">Cell membrane</location>
        <topology evidence="1">Multi-pass membrane protein</topology>
    </subcellularLocation>
</comment>
<keyword evidence="5" id="KW-0547">Nucleotide-binding</keyword>
<feature type="domain" description="ABC transmembrane type-1" evidence="12">
    <location>
        <begin position="27"/>
        <end position="308"/>
    </location>
</feature>
<evidence type="ECO:0000259" key="11">
    <source>
        <dbReference type="PROSITE" id="PS50893"/>
    </source>
</evidence>
<dbReference type="RefSeq" id="WP_160623885.1">
    <property type="nucleotide sequence ID" value="NZ_WUUQ01000001.1"/>
</dbReference>
<dbReference type="FunFam" id="3.40.50.300:FF:000299">
    <property type="entry name" value="ABC transporter ATP-binding protein/permease"/>
    <property type="match status" value="1"/>
</dbReference>
<reference evidence="13 14" key="2">
    <citation type="submission" date="2020-01" db="EMBL/GenBank/DDBJ databases">
        <title>Clostridiaceae sp. nov. isolated from the gut of human by culturomics.</title>
        <authorList>
            <person name="Chang Y."/>
        </authorList>
    </citation>
    <scope>NUCLEOTIDE SEQUENCE [LARGE SCALE GENOMIC DNA]</scope>
    <source>
        <strain evidence="13 14">DONG20-135</strain>
    </source>
</reference>
<evidence type="ECO:0000256" key="7">
    <source>
        <dbReference type="ARBA" id="ARBA00022840"/>
    </source>
</evidence>
<proteinExistence type="predicted"/>
<evidence type="ECO:0000256" key="4">
    <source>
        <dbReference type="ARBA" id="ARBA00022692"/>
    </source>
</evidence>
<dbReference type="InterPro" id="IPR003439">
    <property type="entry name" value="ABC_transporter-like_ATP-bd"/>
</dbReference>
<feature type="transmembrane region" description="Helical" evidence="10">
    <location>
        <begin position="283"/>
        <end position="308"/>
    </location>
</feature>
<dbReference type="EMBL" id="WUUQ01000001">
    <property type="protein sequence ID" value="MXQ72384.1"/>
    <property type="molecule type" value="Genomic_DNA"/>
</dbReference>
<dbReference type="PANTHER" id="PTHR43394:SF1">
    <property type="entry name" value="ATP-BINDING CASSETTE SUB-FAMILY B MEMBER 10, MITOCHONDRIAL"/>
    <property type="match status" value="1"/>
</dbReference>
<dbReference type="InterPro" id="IPR039421">
    <property type="entry name" value="Type_1_exporter"/>
</dbReference>
<dbReference type="Proteomes" id="UP000434036">
    <property type="component" value="Unassembled WGS sequence"/>
</dbReference>
<evidence type="ECO:0000256" key="3">
    <source>
        <dbReference type="ARBA" id="ARBA00022475"/>
    </source>
</evidence>
<dbReference type="AlphaFoldDB" id="A0A6N8U4Z7"/>
<evidence type="ECO:0000256" key="8">
    <source>
        <dbReference type="ARBA" id="ARBA00022989"/>
    </source>
</evidence>